<dbReference type="InterPro" id="IPR002818">
    <property type="entry name" value="DJ-1/PfpI"/>
</dbReference>
<evidence type="ECO:0000313" key="2">
    <source>
        <dbReference type="EMBL" id="SDI96590.1"/>
    </source>
</evidence>
<reference evidence="2 3" key="1">
    <citation type="submission" date="2016-10" db="EMBL/GenBank/DDBJ databases">
        <authorList>
            <person name="de Groot N.N."/>
        </authorList>
    </citation>
    <scope>NUCLEOTIDE SEQUENCE [LARGE SCALE GENOMIC DNA]</scope>
    <source>
        <strain evidence="2 3">DSM 28010</strain>
    </source>
</reference>
<dbReference type="PANTHER" id="PTHR43130:SF2">
    <property type="entry name" value="DJ-1_PFPI DOMAIN-CONTAINING PROTEIN"/>
    <property type="match status" value="1"/>
</dbReference>
<keyword evidence="3" id="KW-1185">Reference proteome</keyword>
<dbReference type="InterPro" id="IPR029062">
    <property type="entry name" value="Class_I_gatase-like"/>
</dbReference>
<name>A0A1G8PXM7_9RHOB</name>
<dbReference type="PANTHER" id="PTHR43130">
    <property type="entry name" value="ARAC-FAMILY TRANSCRIPTIONAL REGULATOR"/>
    <property type="match status" value="1"/>
</dbReference>
<dbReference type="SUPFAM" id="SSF52317">
    <property type="entry name" value="Class I glutamine amidotransferase-like"/>
    <property type="match status" value="1"/>
</dbReference>
<dbReference type="CDD" id="cd03139">
    <property type="entry name" value="GATase1_PfpI_2"/>
    <property type="match status" value="1"/>
</dbReference>
<dbReference type="Gene3D" id="3.40.50.880">
    <property type="match status" value="1"/>
</dbReference>
<dbReference type="EMBL" id="FNEB01000007">
    <property type="protein sequence ID" value="SDI96590.1"/>
    <property type="molecule type" value="Genomic_DNA"/>
</dbReference>
<feature type="domain" description="DJ-1/PfpI" evidence="1">
    <location>
        <begin position="1"/>
        <end position="165"/>
    </location>
</feature>
<dbReference type="InterPro" id="IPR052158">
    <property type="entry name" value="INH-QAR"/>
</dbReference>
<sequence>MKIAIVLYPGITALDAVGPYEVLKMLPGAELRFVAHAPGPVSTDRGILVVGATHSFAETPDPDVVIVPGSEAQTGVAAADGALSNWLRKVHRHTSYTTSVCSGAVILAASGLLKGQRATTHWAAMDIVKRFGATPCPNERIVRAGKIWTAAGVSAGIDLAYALAEVIAGRETAERIQLMLEYDPRPPQNAGHMNTAPAAVAAAARAEMARLSRNPMNAVAVGKIAWRQALAKSRKSIEKRNVAR</sequence>
<gene>
    <name evidence="2" type="ORF">SAMN05421850_1075</name>
</gene>
<proteinExistence type="predicted"/>
<dbReference type="Pfam" id="PF01965">
    <property type="entry name" value="DJ-1_PfpI"/>
    <property type="match status" value="1"/>
</dbReference>
<dbReference type="AlphaFoldDB" id="A0A1G8PXM7"/>
<dbReference type="GO" id="GO:0003677">
    <property type="term" value="F:DNA binding"/>
    <property type="evidence" value="ECO:0007669"/>
    <property type="project" value="UniProtKB-KW"/>
</dbReference>
<organism evidence="2 3">
    <name type="scientific">Lutimaribacter saemankumensis</name>
    <dbReference type="NCBI Taxonomy" id="490829"/>
    <lineage>
        <taxon>Bacteria</taxon>
        <taxon>Pseudomonadati</taxon>
        <taxon>Pseudomonadota</taxon>
        <taxon>Alphaproteobacteria</taxon>
        <taxon>Rhodobacterales</taxon>
        <taxon>Roseobacteraceae</taxon>
        <taxon>Lutimaribacter</taxon>
    </lineage>
</organism>
<keyword evidence="2" id="KW-0238">DNA-binding</keyword>
<dbReference type="STRING" id="490829.SAMN05421850_1075"/>
<dbReference type="Proteomes" id="UP000199340">
    <property type="component" value="Unassembled WGS sequence"/>
</dbReference>
<accession>A0A1G8PXM7</accession>
<dbReference type="RefSeq" id="WP_090029177.1">
    <property type="nucleotide sequence ID" value="NZ_FNEB01000007.1"/>
</dbReference>
<protein>
    <submittedName>
        <fullName evidence="2">Transcriptional regulator GlxA family, contains an amidase domain and an AraC-type DNA-binding HTH domain</fullName>
    </submittedName>
</protein>
<dbReference type="OrthoDB" id="186587at2"/>
<evidence type="ECO:0000313" key="3">
    <source>
        <dbReference type="Proteomes" id="UP000199340"/>
    </source>
</evidence>
<evidence type="ECO:0000259" key="1">
    <source>
        <dbReference type="Pfam" id="PF01965"/>
    </source>
</evidence>
<dbReference type="GO" id="GO:0006355">
    <property type="term" value="P:regulation of DNA-templated transcription"/>
    <property type="evidence" value="ECO:0007669"/>
    <property type="project" value="TreeGrafter"/>
</dbReference>